<dbReference type="GO" id="GO:0016811">
    <property type="term" value="F:hydrolase activity, acting on carbon-nitrogen (but not peptide) bonds, in linear amides"/>
    <property type="evidence" value="ECO:0007669"/>
    <property type="project" value="InterPro"/>
</dbReference>
<evidence type="ECO:0000256" key="6">
    <source>
        <dbReference type="SAM" id="MobiDB-lite"/>
    </source>
</evidence>
<protein>
    <submittedName>
        <fullName evidence="7">Penicillin amidase</fullName>
    </submittedName>
</protein>
<dbReference type="SUPFAM" id="SSF56235">
    <property type="entry name" value="N-terminal nucleophile aminohydrolases (Ntn hydrolases)"/>
    <property type="match status" value="1"/>
</dbReference>
<evidence type="ECO:0000313" key="7">
    <source>
        <dbReference type="EMBL" id="ROR73402.1"/>
    </source>
</evidence>
<dbReference type="OrthoDB" id="9759796at2"/>
<feature type="region of interest" description="Disordered" evidence="6">
    <location>
        <begin position="523"/>
        <end position="548"/>
    </location>
</feature>
<dbReference type="GO" id="GO:0017000">
    <property type="term" value="P:antibiotic biosynthetic process"/>
    <property type="evidence" value="ECO:0007669"/>
    <property type="project" value="InterPro"/>
</dbReference>
<dbReference type="Gene3D" id="1.10.439.10">
    <property type="entry name" value="Penicillin Amidohydrolase, domain 1"/>
    <property type="match status" value="1"/>
</dbReference>
<feature type="region of interest" description="Disordered" evidence="6">
    <location>
        <begin position="232"/>
        <end position="276"/>
    </location>
</feature>
<dbReference type="EMBL" id="RKHK01000001">
    <property type="protein sequence ID" value="ROR73402.1"/>
    <property type="molecule type" value="Genomic_DNA"/>
</dbReference>
<evidence type="ECO:0000313" key="8">
    <source>
        <dbReference type="Proteomes" id="UP000280668"/>
    </source>
</evidence>
<dbReference type="RefSeq" id="WP_123303823.1">
    <property type="nucleotide sequence ID" value="NZ_RKHK01000001.1"/>
</dbReference>
<evidence type="ECO:0000256" key="1">
    <source>
        <dbReference type="ARBA" id="ARBA00006586"/>
    </source>
</evidence>
<evidence type="ECO:0000256" key="2">
    <source>
        <dbReference type="ARBA" id="ARBA00022801"/>
    </source>
</evidence>
<proteinExistence type="inferred from homology"/>
<keyword evidence="5" id="KW-0479">Metal-binding</keyword>
<keyword evidence="3" id="KW-0865">Zymogen</keyword>
<dbReference type="InterPro" id="IPR023343">
    <property type="entry name" value="Penicillin_amidase_dom1"/>
</dbReference>
<dbReference type="CDD" id="cd03747">
    <property type="entry name" value="Ntn_PGA_like"/>
    <property type="match status" value="1"/>
</dbReference>
<keyword evidence="2" id="KW-0378">Hydrolase</keyword>
<feature type="binding site" evidence="5">
    <location>
        <position position="389"/>
    </location>
    <ligand>
        <name>Ca(2+)</name>
        <dbReference type="ChEBI" id="CHEBI:29108"/>
    </ligand>
</feature>
<dbReference type="InterPro" id="IPR029055">
    <property type="entry name" value="Ntn_hydrolases_N"/>
</dbReference>
<reference evidence="7 8" key="1">
    <citation type="submission" date="2018-11" db="EMBL/GenBank/DDBJ databases">
        <title>Sequencing the genomes of 1000 actinobacteria strains.</title>
        <authorList>
            <person name="Klenk H.-P."/>
        </authorList>
    </citation>
    <scope>NUCLEOTIDE SEQUENCE [LARGE SCALE GENOMIC DNA]</scope>
    <source>
        <strain evidence="7 8">DSM 11294</strain>
    </source>
</reference>
<dbReference type="InterPro" id="IPR043146">
    <property type="entry name" value="Penicillin_amidase_N_B-knob"/>
</dbReference>
<evidence type="ECO:0000256" key="3">
    <source>
        <dbReference type="ARBA" id="ARBA00023145"/>
    </source>
</evidence>
<dbReference type="PANTHER" id="PTHR34218:SF4">
    <property type="entry name" value="ACYL-HOMOSERINE LACTONE ACYLASE QUIP"/>
    <property type="match status" value="1"/>
</dbReference>
<keyword evidence="5" id="KW-0106">Calcium</keyword>
<comment type="caution">
    <text evidence="7">The sequence shown here is derived from an EMBL/GenBank/DDBJ whole genome shotgun (WGS) entry which is preliminary data.</text>
</comment>
<keyword evidence="8" id="KW-1185">Reference proteome</keyword>
<feature type="active site" description="Nucleophile" evidence="4">
    <location>
        <position position="308"/>
    </location>
</feature>
<dbReference type="Proteomes" id="UP000280668">
    <property type="component" value="Unassembled WGS sequence"/>
</dbReference>
<feature type="binding site" evidence="5">
    <location>
        <position position="589"/>
    </location>
    <ligand>
        <name>Ca(2+)</name>
        <dbReference type="ChEBI" id="CHEBI:29108"/>
    </ligand>
</feature>
<dbReference type="Gene3D" id="1.10.1400.10">
    <property type="match status" value="1"/>
</dbReference>
<comment type="similarity">
    <text evidence="1">Belongs to the peptidase S45 family.</text>
</comment>
<organism evidence="7 8">
    <name type="scientific">Bogoriella caseilytica</name>
    <dbReference type="NCBI Taxonomy" id="56055"/>
    <lineage>
        <taxon>Bacteria</taxon>
        <taxon>Bacillati</taxon>
        <taxon>Actinomycetota</taxon>
        <taxon>Actinomycetes</taxon>
        <taxon>Micrococcales</taxon>
        <taxon>Bogoriellaceae</taxon>
        <taxon>Bogoriella</taxon>
    </lineage>
</organism>
<dbReference type="AlphaFoldDB" id="A0A3N2BDS8"/>
<sequence>MLRSSALRTTALIASVVVIALVVTTIAASVIVVRRPLPTHDGTATVTALDGEVRVLRDERGIPRIYADTDADLMRAQGYVHAQDRFFEMDYRRHVTAGRLSELVGENEEALAADQVIRTLGWRDVAEQEWALMDGEGRALYEAYAEGVNAYLRGREASRVGLEYTVLGVSTELRDIEPWHPVDSLAWLKAMAWDLKGNFDAELGRATALRTLGTVEQVTELYPAYPYSEHLPIVAPPPSEREADAEGESDPDGAGEENADQASPEADPGAGDASAAAGEVSAVGALHAASEAISAVPVLLGEGESIGSNSFVIAGEYTESGRPLLANDPHLGLEAPGLWYQVGLHCNSSSADCTFDVSGTSFAGLPGVIIGQNDQLAWGLTNLGADVTDFVLQRTYDDGTYLRDGARVPLETRTEVIHVNGADPVELTVTTTEHGPLISEVLGSTAVAGSAPVPEGAPPAGYSGYSVALQWTALTPGRSAEAIFALNRATDADDVAEAAAIFEVPAQNIVFATVDGQIGSQAPGRIPVRDDVPDAPVPSDGSWPRPGWDSRYDWQGFVEAEDLPAVVDPEEGFIVAANQAPAMPDAGPDLGVDWDAGYRAQRIRDLVAADIADGQPIGIDRANEIMLDDASPFGPVVVPYLLQVPVDDAFTAEAVEVLQEWAEEGYPTHVDSPGAVYFNAVWRNLLDGTFSNALPSSLAPSGGSRWLLVMEQLLREPDNPWWDDRTTVNVVEGRDEILRQALVDARYELTNTMSSDPQAWRWGKLHRYEPQHPLLSGEEIPAVARWVFTPRGAETSGGTSVVNATAYDATAVDELGRPDFTVTAGPSLRMAVDMGNRDDSTWVTSTGTSGHPASRHYDDQIAAWAAGETFVWPQSSEAVQEAAASELVLSP</sequence>
<feature type="binding site" evidence="5">
    <location>
        <position position="202"/>
    </location>
    <ligand>
        <name>Ca(2+)</name>
        <dbReference type="ChEBI" id="CHEBI:29108"/>
    </ligand>
</feature>
<dbReference type="PANTHER" id="PTHR34218">
    <property type="entry name" value="PEPTIDASE S45 PENICILLIN AMIDASE"/>
    <property type="match status" value="1"/>
</dbReference>
<evidence type="ECO:0000256" key="4">
    <source>
        <dbReference type="PIRSR" id="PIRSR001227-1"/>
    </source>
</evidence>
<dbReference type="GO" id="GO:0046872">
    <property type="term" value="F:metal ion binding"/>
    <property type="evidence" value="ECO:0007669"/>
    <property type="project" value="UniProtKB-KW"/>
</dbReference>
<comment type="cofactor">
    <cofactor evidence="5">
        <name>Ca(2+)</name>
        <dbReference type="ChEBI" id="CHEBI:29108"/>
    </cofactor>
    <text evidence="5">Binds 1 Ca(2+) ion per dimer.</text>
</comment>
<dbReference type="InterPro" id="IPR014395">
    <property type="entry name" value="Pen/GL7ACA/AHL_acylase"/>
</dbReference>
<dbReference type="Pfam" id="PF01804">
    <property type="entry name" value="Penicil_amidase"/>
    <property type="match status" value="1"/>
</dbReference>
<evidence type="ECO:0000256" key="5">
    <source>
        <dbReference type="PIRSR" id="PIRSR001227-2"/>
    </source>
</evidence>
<dbReference type="Gene3D" id="2.30.120.10">
    <property type="match status" value="1"/>
</dbReference>
<dbReference type="PIRSF" id="PIRSF001227">
    <property type="entry name" value="Pen_acylase"/>
    <property type="match status" value="1"/>
</dbReference>
<dbReference type="InterPro" id="IPR002692">
    <property type="entry name" value="S45"/>
</dbReference>
<feature type="binding site" evidence="5">
    <location>
        <position position="386"/>
    </location>
    <ligand>
        <name>Ca(2+)</name>
        <dbReference type="ChEBI" id="CHEBI:29108"/>
    </ligand>
</feature>
<name>A0A3N2BDS8_9MICO</name>
<feature type="compositionally biased region" description="Low complexity" evidence="6">
    <location>
        <begin position="264"/>
        <end position="276"/>
    </location>
</feature>
<dbReference type="Gene3D" id="3.60.20.10">
    <property type="entry name" value="Glutamine Phosphoribosylpyrophosphate, subunit 1, domain 1"/>
    <property type="match status" value="1"/>
</dbReference>
<accession>A0A3N2BDS8</accession>
<feature type="compositionally biased region" description="Acidic residues" evidence="6">
    <location>
        <begin position="245"/>
        <end position="259"/>
    </location>
</feature>
<gene>
    <name evidence="7" type="ORF">EDD31_1780</name>
</gene>
<dbReference type="InterPro" id="IPR043147">
    <property type="entry name" value="Penicillin_amidase_A-knob"/>
</dbReference>